<name>A0ABQ2RTJ6_9DEIO</name>
<evidence type="ECO:0008006" key="3">
    <source>
        <dbReference type="Google" id="ProtNLM"/>
    </source>
</evidence>
<dbReference type="RefSeq" id="WP_229777860.1">
    <property type="nucleotide sequence ID" value="NZ_BMQM01000014.1"/>
</dbReference>
<protein>
    <recommendedName>
        <fullName evidence="3">Helix-turn-helix transcriptional regulator</fullName>
    </recommendedName>
</protein>
<dbReference type="EMBL" id="BMQM01000014">
    <property type="protein sequence ID" value="GGR60195.1"/>
    <property type="molecule type" value="Genomic_DNA"/>
</dbReference>
<organism evidence="1 2">
    <name type="scientific">Deinococcus seoulensis</name>
    <dbReference type="NCBI Taxonomy" id="1837379"/>
    <lineage>
        <taxon>Bacteria</taxon>
        <taxon>Thermotogati</taxon>
        <taxon>Deinococcota</taxon>
        <taxon>Deinococci</taxon>
        <taxon>Deinococcales</taxon>
        <taxon>Deinococcaceae</taxon>
        <taxon>Deinococcus</taxon>
    </lineage>
</organism>
<gene>
    <name evidence="1" type="ORF">GCM10008959_22500</name>
</gene>
<proteinExistence type="predicted"/>
<dbReference type="Proteomes" id="UP000634308">
    <property type="component" value="Unassembled WGS sequence"/>
</dbReference>
<sequence>MMQAQWKLRAYLQAHGITPYRLAKALPEMRQATIYRLAAEETPQSVSFDVLSQVIAGLRRVTGEDVTPNDLIAIVETRSAEDTSWQTADLSRLADEEPYDWGGVDPLTLGKAVHVTASGEIAAEH</sequence>
<comment type="caution">
    <text evidence="1">The sequence shown here is derived from an EMBL/GenBank/DDBJ whole genome shotgun (WGS) entry which is preliminary data.</text>
</comment>
<accession>A0ABQ2RTJ6</accession>
<evidence type="ECO:0000313" key="1">
    <source>
        <dbReference type="EMBL" id="GGR60195.1"/>
    </source>
</evidence>
<evidence type="ECO:0000313" key="2">
    <source>
        <dbReference type="Proteomes" id="UP000634308"/>
    </source>
</evidence>
<reference evidence="2" key="1">
    <citation type="journal article" date="2019" name="Int. J. Syst. Evol. Microbiol.">
        <title>The Global Catalogue of Microorganisms (GCM) 10K type strain sequencing project: providing services to taxonomists for standard genome sequencing and annotation.</title>
        <authorList>
            <consortium name="The Broad Institute Genomics Platform"/>
            <consortium name="The Broad Institute Genome Sequencing Center for Infectious Disease"/>
            <person name="Wu L."/>
            <person name="Ma J."/>
        </authorList>
    </citation>
    <scope>NUCLEOTIDE SEQUENCE [LARGE SCALE GENOMIC DNA]</scope>
    <source>
        <strain evidence="2">JCM 31404</strain>
    </source>
</reference>
<keyword evidence="2" id="KW-1185">Reference proteome</keyword>